<organism evidence="2 3">
    <name type="scientific">Trichinella patagoniensis</name>
    <dbReference type="NCBI Taxonomy" id="990121"/>
    <lineage>
        <taxon>Eukaryota</taxon>
        <taxon>Metazoa</taxon>
        <taxon>Ecdysozoa</taxon>
        <taxon>Nematoda</taxon>
        <taxon>Enoplea</taxon>
        <taxon>Dorylaimia</taxon>
        <taxon>Trichinellida</taxon>
        <taxon>Trichinellidae</taxon>
        <taxon>Trichinella</taxon>
    </lineage>
</organism>
<reference evidence="2 3" key="1">
    <citation type="submission" date="2015-01" db="EMBL/GenBank/DDBJ databases">
        <title>Evolution of Trichinella species and genotypes.</title>
        <authorList>
            <person name="Korhonen P.K."/>
            <person name="Edoardo P."/>
            <person name="Giuseppe L.R."/>
            <person name="Gasser R.B."/>
        </authorList>
    </citation>
    <scope>NUCLEOTIDE SEQUENCE [LARGE SCALE GENOMIC DNA]</scope>
    <source>
        <strain evidence="2">ISS2496</strain>
    </source>
</reference>
<protein>
    <submittedName>
        <fullName evidence="2">Uncharacterized protein</fullName>
    </submittedName>
</protein>
<gene>
    <name evidence="2" type="ORF">T12_15075</name>
</gene>
<evidence type="ECO:0000256" key="1">
    <source>
        <dbReference type="SAM" id="MobiDB-lite"/>
    </source>
</evidence>
<accession>A0A0V0Z6V3</accession>
<feature type="region of interest" description="Disordered" evidence="1">
    <location>
        <begin position="41"/>
        <end position="61"/>
    </location>
</feature>
<dbReference type="OrthoDB" id="10423935at2759"/>
<keyword evidence="3" id="KW-1185">Reference proteome</keyword>
<sequence length="104" mass="11514">MLDVVGVTANVICTSRHPELSTKRSHQQKIHGEKRLMLISTSQNGKSNRKPDSVAPSAVKPKREISDCAMNYARRRALQSTCPTSTEQQQLYRALASVMTAVMS</sequence>
<dbReference type="AlphaFoldDB" id="A0A0V0Z6V3"/>
<name>A0A0V0Z6V3_9BILA</name>
<evidence type="ECO:0000313" key="2">
    <source>
        <dbReference type="EMBL" id="KRY08174.1"/>
    </source>
</evidence>
<comment type="caution">
    <text evidence="2">The sequence shown here is derived from an EMBL/GenBank/DDBJ whole genome shotgun (WGS) entry which is preliminary data.</text>
</comment>
<proteinExistence type="predicted"/>
<dbReference type="EMBL" id="JYDQ01000358">
    <property type="protein sequence ID" value="KRY08174.1"/>
    <property type="molecule type" value="Genomic_DNA"/>
</dbReference>
<dbReference type="Proteomes" id="UP000054783">
    <property type="component" value="Unassembled WGS sequence"/>
</dbReference>
<evidence type="ECO:0000313" key="3">
    <source>
        <dbReference type="Proteomes" id="UP000054783"/>
    </source>
</evidence>